<dbReference type="Proteomes" id="UP000030764">
    <property type="component" value="Unassembled WGS sequence"/>
</dbReference>
<dbReference type="SUPFAM" id="SSF51735">
    <property type="entry name" value="NAD(P)-binding Rossmann-fold domains"/>
    <property type="match status" value="1"/>
</dbReference>
<keyword evidence="6 11" id="KW-0313">Glucose metabolism</keyword>
<name>A0A085LRF5_9BILA</name>
<dbReference type="EC" id="1.1.1.49" evidence="4 11"/>
<comment type="function">
    <text evidence="1">Cytosolic glucose-6-phosphate dehydrogenase that catalyzes the first and rate-limiting step of the oxidative branch within the pentose phosphate pathway/shunt, an alternative route to glycolysis for the dissimilation of carbohydrates and a major source of reducing power and metabolic intermediates for fatty acid and nucleic acid biosynthetic processes.</text>
</comment>
<keyword evidence="8 11" id="KW-0560">Oxidoreductase</keyword>
<comment type="pathway">
    <text evidence="2 11">Carbohydrate degradation; pentose phosphate pathway; D-ribulose 5-phosphate from D-glucose 6-phosphate (oxidative stage): step 1/3.</text>
</comment>
<dbReference type="PRINTS" id="PR00079">
    <property type="entry name" value="G6PDHDRGNASE"/>
</dbReference>
<dbReference type="Gene3D" id="3.40.50.720">
    <property type="entry name" value="NAD(P)-binding Rossmann-like Domain"/>
    <property type="match status" value="1"/>
</dbReference>
<dbReference type="GO" id="GO:0050661">
    <property type="term" value="F:NADP binding"/>
    <property type="evidence" value="ECO:0007669"/>
    <property type="project" value="InterPro"/>
</dbReference>
<dbReference type="InterPro" id="IPR022675">
    <property type="entry name" value="G6P_DH_C"/>
</dbReference>
<sequence>MCMFDGMQECCGKDFVSKLTPETIQVLKDSLETDEDVPHVFVIFGASGDLAKRKIYPTLWWLFRDKLLPAATFIIGYARSALTVSSLAEKIQPFCRWYYWICVSYYVHGCSCELLLKVQMEEEEAFERFLKWNTYVQGAYDQAEGFMKIKEHIEAIGLRFRSCPERIFYLAVPPGVYKPITANVGHHCMCRSGNAWTRVIVEKPFGKDTESSLDLSAHLSKLFREDQIYRIDHYLGKEMVQNLFVLRFGNRMFSPSWNREHIASVTISFKEKLGTYGRGGYFDEYGIIRDVMQNHLLQILCLVAMEKPVSLRAQDIHNEKVRVLKCIDAIQLENVVLGQYIGNKSSDREEERLSYRDDPSVAEKSRTPTYALAACWINNERWEGVPFFLRCGKALNEQKAEVRVQFRDVVSDIFPEGQVKRNELVIRVQPNEAVYFKMMTKTPGMGFDITETELDLTYNERYREVHLPEAYERLLLEVFCGSQINFVRSDELHEAWRIFSPLLKTIEDNQVQPSPYMFGSRGPPESDEMMGKHGFIFTGTYRWKPPMKC</sequence>
<proteinExistence type="inferred from homology"/>
<evidence type="ECO:0000256" key="9">
    <source>
        <dbReference type="ARBA" id="ARBA00023277"/>
    </source>
</evidence>
<dbReference type="InterPro" id="IPR022674">
    <property type="entry name" value="G6P_DH_NAD-bd"/>
</dbReference>
<dbReference type="GO" id="GO:0004345">
    <property type="term" value="F:glucose-6-phosphate dehydrogenase activity"/>
    <property type="evidence" value="ECO:0007669"/>
    <property type="project" value="UniProtKB-EC"/>
</dbReference>
<evidence type="ECO:0000256" key="3">
    <source>
        <dbReference type="ARBA" id="ARBA00009975"/>
    </source>
</evidence>
<dbReference type="PANTHER" id="PTHR23429">
    <property type="entry name" value="GLUCOSE-6-PHOSPHATE 1-DEHYDROGENASE G6PD"/>
    <property type="match status" value="1"/>
</dbReference>
<evidence type="ECO:0000256" key="5">
    <source>
        <dbReference type="ARBA" id="ARBA00020444"/>
    </source>
</evidence>
<dbReference type="GO" id="GO:0009051">
    <property type="term" value="P:pentose-phosphate shunt, oxidative branch"/>
    <property type="evidence" value="ECO:0007669"/>
    <property type="project" value="TreeGrafter"/>
</dbReference>
<evidence type="ECO:0000313" key="14">
    <source>
        <dbReference type="EMBL" id="KFD47551.1"/>
    </source>
</evidence>
<evidence type="ECO:0000256" key="10">
    <source>
        <dbReference type="ARBA" id="ARBA00047696"/>
    </source>
</evidence>
<evidence type="ECO:0000313" key="15">
    <source>
        <dbReference type="Proteomes" id="UP000030764"/>
    </source>
</evidence>
<evidence type="ECO:0000256" key="4">
    <source>
        <dbReference type="ARBA" id="ARBA00013019"/>
    </source>
</evidence>
<evidence type="ECO:0000256" key="2">
    <source>
        <dbReference type="ARBA" id="ARBA00004937"/>
    </source>
</evidence>
<dbReference type="SUPFAM" id="SSF55347">
    <property type="entry name" value="Glyceraldehyde-3-phosphate dehydrogenase-like, C-terminal domain"/>
    <property type="match status" value="1"/>
</dbReference>
<protein>
    <recommendedName>
        <fullName evidence="5 11">Glucose-6-phosphate 1-dehydrogenase</fullName>
        <ecNumber evidence="4 11">1.1.1.49</ecNumber>
    </recommendedName>
</protein>
<keyword evidence="9 11" id="KW-0119">Carbohydrate metabolism</keyword>
<dbReference type="NCBIfam" id="TIGR00871">
    <property type="entry name" value="zwf"/>
    <property type="match status" value="1"/>
</dbReference>
<gene>
    <name evidence="14" type="ORF">M513_11595</name>
</gene>
<dbReference type="Pfam" id="PF00479">
    <property type="entry name" value="G6PD_N"/>
    <property type="match status" value="1"/>
</dbReference>
<evidence type="ECO:0000256" key="11">
    <source>
        <dbReference type="RuleBase" id="RU362120"/>
    </source>
</evidence>
<reference evidence="14 15" key="1">
    <citation type="journal article" date="2014" name="Nat. Genet.">
        <title>Genome and transcriptome of the porcine whipworm Trichuris suis.</title>
        <authorList>
            <person name="Jex A.R."/>
            <person name="Nejsum P."/>
            <person name="Schwarz E.M."/>
            <person name="Hu L."/>
            <person name="Young N.D."/>
            <person name="Hall R.S."/>
            <person name="Korhonen P.K."/>
            <person name="Liao S."/>
            <person name="Thamsborg S."/>
            <person name="Xia J."/>
            <person name="Xu P."/>
            <person name="Wang S."/>
            <person name="Scheerlinck J.P."/>
            <person name="Hofmann A."/>
            <person name="Sternberg P.W."/>
            <person name="Wang J."/>
            <person name="Gasser R.B."/>
        </authorList>
    </citation>
    <scope>NUCLEOTIDE SEQUENCE [LARGE SCALE GENOMIC DNA]</scope>
    <source>
        <strain evidence="14">DCEP-RM93M</strain>
    </source>
</reference>
<dbReference type="UniPathway" id="UPA00115">
    <property type="reaction ID" value="UER00408"/>
</dbReference>
<dbReference type="PROSITE" id="PS00069">
    <property type="entry name" value="G6P_DEHYDROGENASE"/>
    <property type="match status" value="1"/>
</dbReference>
<dbReference type="InterPro" id="IPR001282">
    <property type="entry name" value="G6P_DH"/>
</dbReference>
<dbReference type="EMBL" id="KL363323">
    <property type="protein sequence ID" value="KFD47551.1"/>
    <property type="molecule type" value="Genomic_DNA"/>
</dbReference>
<dbReference type="GO" id="GO:0005829">
    <property type="term" value="C:cytosol"/>
    <property type="evidence" value="ECO:0007669"/>
    <property type="project" value="TreeGrafter"/>
</dbReference>
<comment type="similarity">
    <text evidence="3 11">Belongs to the glucose-6-phosphate dehydrogenase family.</text>
</comment>
<dbReference type="PANTHER" id="PTHR23429:SF0">
    <property type="entry name" value="GLUCOSE-6-PHOSPHATE 1-DEHYDROGENASE"/>
    <property type="match status" value="1"/>
</dbReference>
<evidence type="ECO:0000259" key="12">
    <source>
        <dbReference type="Pfam" id="PF00479"/>
    </source>
</evidence>
<accession>A0A085LRF5</accession>
<evidence type="ECO:0000256" key="7">
    <source>
        <dbReference type="ARBA" id="ARBA00022857"/>
    </source>
</evidence>
<feature type="domain" description="Glucose-6-phosphate dehydrogenase NAD-binding" evidence="12">
    <location>
        <begin position="42"/>
        <end position="242"/>
    </location>
</feature>
<comment type="function">
    <text evidence="11">Catalyzes the rate-limiting step of the oxidative pentose-phosphate pathway, which represents a route for the dissimilation of carbohydrates besides glycolysis.</text>
</comment>
<feature type="domain" description="Glucose-6-phosphate dehydrogenase C-terminal" evidence="13">
    <location>
        <begin position="245"/>
        <end position="535"/>
    </location>
</feature>
<dbReference type="HAMAP" id="MF_00966">
    <property type="entry name" value="G6PD"/>
    <property type="match status" value="1"/>
</dbReference>
<dbReference type="Gene3D" id="3.30.360.10">
    <property type="entry name" value="Dihydrodipicolinate Reductase, domain 2"/>
    <property type="match status" value="1"/>
</dbReference>
<dbReference type="GO" id="GO:0006006">
    <property type="term" value="P:glucose metabolic process"/>
    <property type="evidence" value="ECO:0007669"/>
    <property type="project" value="UniProtKB-KW"/>
</dbReference>
<evidence type="ECO:0000256" key="6">
    <source>
        <dbReference type="ARBA" id="ARBA00022526"/>
    </source>
</evidence>
<comment type="catalytic activity">
    <reaction evidence="10">
        <text>D-glucose 6-phosphate + NADP(+) = 6-phospho-D-glucono-1,5-lactone + NADPH + H(+)</text>
        <dbReference type="Rhea" id="RHEA:15841"/>
        <dbReference type="ChEBI" id="CHEBI:15378"/>
        <dbReference type="ChEBI" id="CHEBI:57783"/>
        <dbReference type="ChEBI" id="CHEBI:57955"/>
        <dbReference type="ChEBI" id="CHEBI:58349"/>
        <dbReference type="ChEBI" id="CHEBI:61548"/>
        <dbReference type="EC" id="1.1.1.49"/>
    </reaction>
    <physiologicalReaction direction="left-to-right" evidence="10">
        <dbReference type="Rhea" id="RHEA:15842"/>
    </physiologicalReaction>
</comment>
<keyword evidence="7 11" id="KW-0521">NADP</keyword>
<dbReference type="PIRSF" id="PIRSF000110">
    <property type="entry name" value="G6PD"/>
    <property type="match status" value="1"/>
</dbReference>
<dbReference type="InterPro" id="IPR019796">
    <property type="entry name" value="G6P_DH_AS"/>
</dbReference>
<dbReference type="InterPro" id="IPR036291">
    <property type="entry name" value="NAD(P)-bd_dom_sf"/>
</dbReference>
<dbReference type="Pfam" id="PF02781">
    <property type="entry name" value="G6PD_C"/>
    <property type="match status" value="1"/>
</dbReference>
<organism evidence="14 15">
    <name type="scientific">Trichuris suis</name>
    <name type="common">pig whipworm</name>
    <dbReference type="NCBI Taxonomy" id="68888"/>
    <lineage>
        <taxon>Eukaryota</taxon>
        <taxon>Metazoa</taxon>
        <taxon>Ecdysozoa</taxon>
        <taxon>Nematoda</taxon>
        <taxon>Enoplea</taxon>
        <taxon>Dorylaimia</taxon>
        <taxon>Trichinellida</taxon>
        <taxon>Trichuridae</taxon>
        <taxon>Trichuris</taxon>
    </lineage>
</organism>
<evidence type="ECO:0000256" key="1">
    <source>
        <dbReference type="ARBA" id="ARBA00002914"/>
    </source>
</evidence>
<evidence type="ECO:0000259" key="13">
    <source>
        <dbReference type="Pfam" id="PF02781"/>
    </source>
</evidence>
<evidence type="ECO:0000256" key="8">
    <source>
        <dbReference type="ARBA" id="ARBA00023002"/>
    </source>
</evidence>
<dbReference type="AlphaFoldDB" id="A0A085LRF5"/>
<keyword evidence="15" id="KW-1185">Reference proteome</keyword>